<organism evidence="5 6">
    <name type="scientific">Halanaerobium saccharolyticum</name>
    <dbReference type="NCBI Taxonomy" id="43595"/>
    <lineage>
        <taxon>Bacteria</taxon>
        <taxon>Bacillati</taxon>
        <taxon>Bacillota</taxon>
        <taxon>Clostridia</taxon>
        <taxon>Halanaerobiales</taxon>
        <taxon>Halanaerobiaceae</taxon>
        <taxon>Halanaerobium</taxon>
    </lineage>
</organism>
<dbReference type="PANTHER" id="PTHR42880:SF1">
    <property type="entry name" value="ISOPROPYLMALATE_HOMOCITRATE_CITRAMALATE SYNTHASE FAMILY PROTEIN"/>
    <property type="match status" value="1"/>
</dbReference>
<protein>
    <submittedName>
        <fullName evidence="5">Homocitrate synthase NifV</fullName>
    </submittedName>
</protein>
<dbReference type="SUPFAM" id="SSF51569">
    <property type="entry name" value="Aldolase"/>
    <property type="match status" value="1"/>
</dbReference>
<evidence type="ECO:0000259" key="4">
    <source>
        <dbReference type="Pfam" id="PF22617"/>
    </source>
</evidence>
<dbReference type="InterPro" id="IPR013785">
    <property type="entry name" value="Aldolase_TIM"/>
</dbReference>
<sequence>MKEVKLIDVTFRDFELLDLSDHNSQLLKIIRMMAEMGVEEVEIGSPVFTEKIKKMVSGKDKIKEKIDSKFRSWNRPMISDLRKSLQVGVELVVISISLKNFNLRSKKDNNSAAKLLNDLKTSINYAETKGLGIIVELQNASAFNLSQLLEVTAFCKKMGVNRFSYQEAETVIDPLKFKKRIKDIIRTADIKLEVNCSNIFQTAAAASLAAYNAGVSGICASFNGFSKEFCRRTALEEIMMILKKIEASDRKYKTEKLFELSQLMGEYLKDFPADNKAIIGKGIFKHESGIHVDGILKNPITYEAFSPAEVGLSREIIIGKHSGKKAVIAKYKEFGIDLSLKEAELKLKKIKRKSIELKRALTEAELKNI</sequence>
<dbReference type="Pfam" id="PF00682">
    <property type="entry name" value="HMGL-like"/>
    <property type="match status" value="1"/>
</dbReference>
<keyword evidence="2" id="KW-0175">Coiled coil</keyword>
<dbReference type="GO" id="GO:0016740">
    <property type="term" value="F:transferase activity"/>
    <property type="evidence" value="ECO:0007669"/>
    <property type="project" value="UniProtKB-KW"/>
</dbReference>
<dbReference type="InterPro" id="IPR054691">
    <property type="entry name" value="LeuA/HCS_post-cat"/>
</dbReference>
<proteinExistence type="predicted"/>
<dbReference type="Pfam" id="PF22617">
    <property type="entry name" value="HCS_D2"/>
    <property type="match status" value="1"/>
</dbReference>
<evidence type="ECO:0000256" key="1">
    <source>
        <dbReference type="ARBA" id="ARBA00022679"/>
    </source>
</evidence>
<keyword evidence="1" id="KW-0808">Transferase</keyword>
<dbReference type="Proteomes" id="UP000295064">
    <property type="component" value="Unassembled WGS sequence"/>
</dbReference>
<dbReference type="Gene3D" id="3.20.20.70">
    <property type="entry name" value="Aldolase class I"/>
    <property type="match status" value="1"/>
</dbReference>
<accession>A0A4R6M0F5</accession>
<feature type="coiled-coil region" evidence="2">
    <location>
        <begin position="340"/>
        <end position="367"/>
    </location>
</feature>
<gene>
    <name evidence="5" type="ORF">DFR79_10225</name>
</gene>
<evidence type="ECO:0000313" key="6">
    <source>
        <dbReference type="Proteomes" id="UP000295064"/>
    </source>
</evidence>
<feature type="domain" description="2-isopropylmalate synthase/homocitrate synthase post-catalytic" evidence="4">
    <location>
        <begin position="278"/>
        <end position="352"/>
    </location>
</feature>
<dbReference type="InterPro" id="IPR000891">
    <property type="entry name" value="PYR_CT"/>
</dbReference>
<dbReference type="AlphaFoldDB" id="A0A4R6M0F5"/>
<evidence type="ECO:0000259" key="3">
    <source>
        <dbReference type="Pfam" id="PF00682"/>
    </source>
</evidence>
<reference evidence="5 6" key="1">
    <citation type="submission" date="2019-03" db="EMBL/GenBank/DDBJ databases">
        <title>Subsurface microbial communities from deep shales in Ohio and West Virginia, USA.</title>
        <authorList>
            <person name="Wrighton K."/>
        </authorList>
    </citation>
    <scope>NUCLEOTIDE SEQUENCE [LARGE SCALE GENOMIC DNA]</scope>
    <source>
        <strain evidence="5 6">MA284_T2</strain>
    </source>
</reference>
<dbReference type="PANTHER" id="PTHR42880">
    <property type="entry name" value="HOMOCITRATE SYNTHASE"/>
    <property type="match status" value="1"/>
</dbReference>
<dbReference type="RefSeq" id="WP_166637936.1">
    <property type="nucleotide sequence ID" value="NZ_SNWX01000002.1"/>
</dbReference>
<dbReference type="EMBL" id="SNWX01000002">
    <property type="protein sequence ID" value="TDO94651.1"/>
    <property type="molecule type" value="Genomic_DNA"/>
</dbReference>
<comment type="caution">
    <text evidence="5">The sequence shown here is derived from an EMBL/GenBank/DDBJ whole genome shotgun (WGS) entry which is preliminary data.</text>
</comment>
<evidence type="ECO:0000256" key="2">
    <source>
        <dbReference type="SAM" id="Coils"/>
    </source>
</evidence>
<evidence type="ECO:0000313" key="5">
    <source>
        <dbReference type="EMBL" id="TDO94651.1"/>
    </source>
</evidence>
<feature type="domain" description="Pyruvate carboxyltransferase" evidence="3">
    <location>
        <begin position="4"/>
        <end position="263"/>
    </location>
</feature>
<name>A0A4R6M0F5_9FIRM</name>
<dbReference type="Gene3D" id="1.10.238.260">
    <property type="match status" value="1"/>
</dbReference>